<keyword evidence="3" id="KW-1133">Transmembrane helix</keyword>
<dbReference type="EMBL" id="FUWP01000010">
    <property type="protein sequence ID" value="SKA39162.1"/>
    <property type="molecule type" value="Genomic_DNA"/>
</dbReference>
<protein>
    <submittedName>
        <fullName evidence="6">Translocation and assembly module TamB</fullName>
    </submittedName>
</protein>
<evidence type="ECO:0000313" key="6">
    <source>
        <dbReference type="EMBL" id="SKA39162.1"/>
    </source>
</evidence>
<evidence type="ECO:0000313" key="7">
    <source>
        <dbReference type="Proteomes" id="UP000191116"/>
    </source>
</evidence>
<dbReference type="GO" id="GO:0009306">
    <property type="term" value="P:protein secretion"/>
    <property type="evidence" value="ECO:0007669"/>
    <property type="project" value="InterPro"/>
</dbReference>
<dbReference type="Pfam" id="PF04357">
    <property type="entry name" value="TamB"/>
    <property type="match status" value="1"/>
</dbReference>
<dbReference type="GO" id="GO:0005886">
    <property type="term" value="C:plasma membrane"/>
    <property type="evidence" value="ECO:0007669"/>
    <property type="project" value="InterPro"/>
</dbReference>
<comment type="subcellular location">
    <subcellularLocation>
        <location evidence="1">Membrane</location>
        <topology evidence="1">Single-pass membrane protein</topology>
    </subcellularLocation>
</comment>
<dbReference type="GO" id="GO:0097347">
    <property type="term" value="C:TAM protein secretion complex"/>
    <property type="evidence" value="ECO:0007669"/>
    <property type="project" value="TreeGrafter"/>
</dbReference>
<dbReference type="Proteomes" id="UP000191116">
    <property type="component" value="Unassembled WGS sequence"/>
</dbReference>
<keyword evidence="2" id="KW-0812">Transmembrane</keyword>
<dbReference type="AlphaFoldDB" id="A0A1T4TFF9"/>
<proteinExistence type="predicted"/>
<reference evidence="6 7" key="1">
    <citation type="submission" date="2017-02" db="EMBL/GenBank/DDBJ databases">
        <authorList>
            <person name="Peterson S.W."/>
        </authorList>
    </citation>
    <scope>NUCLEOTIDE SEQUENCE [LARGE SCALE GENOMIC DNA]</scope>
    <source>
        <strain evidence="6 7">CECT 9189</strain>
    </source>
</reference>
<feature type="domain" description="Translocation and assembly module TamB C-terminal" evidence="5">
    <location>
        <begin position="914"/>
        <end position="1252"/>
    </location>
</feature>
<sequence length="1253" mass="134931">MIWVKRISLTILAILLLLMITVAVILYTPAGLKIASWGAQKALPALSIGETSGSLFRGFQVDNVRYQDSHMNLAVKQLNLTLDDRCLLTPEICISNVGVNGVKFSMPTLPPTTEPEQSSKPVTEISLPIPIKVDNVTLDNIDLDILENKVNWQHFSTAATVVGSHVTLKPTDWDNIKLALAPAKKAVKSKSKQKVNVKAKSDATVITLPNVVLPMSFDIERFTVKDFELEGKTPQKVSLLDIIASGKGSEINLKKLQLDAPQANLKAKAQVTLAGDYPLTLNADANIAMKPVSGQTLTLKASGSLQKLVVDAQLKGKLDTIVKGQLSPLKADFPFNMVISSRHLQWPIDKPAEFTVDNTNIDAKGSLNGFSFKVKSNIDGKPMPAVKVVLNGKGDLNKVDLSSLKINTLGGVITGNAKASWKDLVNWSGQLAFTDIQPGLQWPAAQGNVSGKLETSGGLTKQGGWFVKLPQLAVNGTIMKQALTLAGQLDASDINGKGDLLQVNTPGLTLKHGPNGMMMKGVLNKTWNMVANIDAPNLSKSLKGLHGAVNGDVILSGSMATPDIKLDLQGNDLGWQQLASLASFDLKGNVTPLPDMKANVSLIATKGKYGTTTLDDLNILFKGTEQQHSLSVTAKGEPVGASLLINGDFNKKTGWKGTLVKGDINTPIGDWVLNHPTLISYDLKTAMANVGAHCWQQGQAGICLTDDLNAGTSGQAQLAIRKFNFDLLKQFLPPELKVTGELGANVDAKWSPKTPPYLKANIIMPAGGIRQQTSDDEPPLTLGWDKVTVNADMQDNVLNASWLVAIKDNGDLSGRARITNLQGDKQINANVKLDRFTLGFLEPMIKDYHKFDGQVDTNLTVTGPILHPAVNGLLQVSKLEATGRKVPLDIQNAEIKLAFNGYNANLIGNIYTPDGQLLLRGTGDWQDMKAWKTKLNINGKELKVSVPPMVTLKVSPDLTIEATPTMAEITGKIGIPWGRITVNQLPKSAVRVSKDQVILKDNMQPLKEKSEVPFDIKTNIFVHIGDDVKLSAFGLKAGLLGDLNVRQAGKGPMIYGEVNIAKDSYYRALGQELLIRKGQILFNGPAEQPYLSIEAIRDPNNVEDDVIAGVRVTGPADKPEVNIFSDPAMPQQNALSYILTGKNLDSENSGDSNSAMTTALIGMGLAQSGQLVGDVGEAVGVKDLSLSTSGAGDDSQVTISGYIAPGLQVKYGVGIFNQVDEFTLRYRLMRNLYVEAVSGLDQAVDLLYQFEFN</sequence>
<organism evidence="6 7">
    <name type="scientific">Photobacterium toruni</name>
    <dbReference type="NCBI Taxonomy" id="1935446"/>
    <lineage>
        <taxon>Bacteria</taxon>
        <taxon>Pseudomonadati</taxon>
        <taxon>Pseudomonadota</taxon>
        <taxon>Gammaproteobacteria</taxon>
        <taxon>Vibrionales</taxon>
        <taxon>Vibrionaceae</taxon>
        <taxon>Photobacterium</taxon>
    </lineage>
</organism>
<evidence type="ECO:0000256" key="2">
    <source>
        <dbReference type="ARBA" id="ARBA00022692"/>
    </source>
</evidence>
<name>A0A1T4TFF9_9GAMM</name>
<dbReference type="PANTHER" id="PTHR36985">
    <property type="entry name" value="TRANSLOCATION AND ASSEMBLY MODULE SUBUNIT TAMB"/>
    <property type="match status" value="1"/>
</dbReference>
<evidence type="ECO:0000259" key="5">
    <source>
        <dbReference type="Pfam" id="PF04357"/>
    </source>
</evidence>
<dbReference type="RefSeq" id="WP_080174961.1">
    <property type="nucleotide sequence ID" value="NZ_AP024854.1"/>
</dbReference>
<evidence type="ECO:0000256" key="4">
    <source>
        <dbReference type="ARBA" id="ARBA00023136"/>
    </source>
</evidence>
<dbReference type="PANTHER" id="PTHR36985:SF1">
    <property type="entry name" value="TRANSLOCATION AND ASSEMBLY MODULE SUBUNIT TAMB"/>
    <property type="match status" value="1"/>
</dbReference>
<dbReference type="InterPro" id="IPR007452">
    <property type="entry name" value="TamB_C"/>
</dbReference>
<accession>A0A1T4TFF9</accession>
<evidence type="ECO:0000256" key="1">
    <source>
        <dbReference type="ARBA" id="ARBA00004167"/>
    </source>
</evidence>
<dbReference type="OrthoDB" id="5555605at2"/>
<keyword evidence="4" id="KW-0472">Membrane</keyword>
<gene>
    <name evidence="6" type="primary">tamB</name>
    <name evidence="6" type="ORF">CZ814_02157</name>
</gene>
<evidence type="ECO:0000256" key="3">
    <source>
        <dbReference type="ARBA" id="ARBA00022989"/>
    </source>
</evidence>